<gene>
    <name evidence="1" type="ORF">ACFP3R_35510</name>
</gene>
<reference evidence="2" key="1">
    <citation type="journal article" date="2019" name="Int. J. Syst. Evol. Microbiol.">
        <title>The Global Catalogue of Microorganisms (GCM) 10K type strain sequencing project: providing services to taxonomists for standard genome sequencing and annotation.</title>
        <authorList>
            <consortium name="The Broad Institute Genomics Platform"/>
            <consortium name="The Broad Institute Genome Sequencing Center for Infectious Disease"/>
            <person name="Wu L."/>
            <person name="Ma J."/>
        </authorList>
    </citation>
    <scope>NUCLEOTIDE SEQUENCE [LARGE SCALE GENOMIC DNA]</scope>
    <source>
        <strain evidence="2">CGMCC 4.7246</strain>
    </source>
</reference>
<evidence type="ECO:0000313" key="2">
    <source>
        <dbReference type="Proteomes" id="UP001596220"/>
    </source>
</evidence>
<dbReference type="EMBL" id="JBHSQO010000068">
    <property type="protein sequence ID" value="MFC6094604.1"/>
    <property type="molecule type" value="Genomic_DNA"/>
</dbReference>
<dbReference type="RefSeq" id="WP_380643012.1">
    <property type="nucleotide sequence ID" value="NZ_JBHSQO010000068.1"/>
</dbReference>
<comment type="caution">
    <text evidence="1">The sequence shown here is derived from an EMBL/GenBank/DDBJ whole genome shotgun (WGS) entry which is preliminary data.</text>
</comment>
<proteinExistence type="predicted"/>
<accession>A0ABW1PHF5</accession>
<name>A0ABW1PHF5_9PSEU</name>
<protein>
    <recommendedName>
        <fullName evidence="3">Asp23/Gls24 family envelope stress response protein</fullName>
    </recommendedName>
</protein>
<dbReference type="Proteomes" id="UP001596220">
    <property type="component" value="Unassembled WGS sequence"/>
</dbReference>
<evidence type="ECO:0000313" key="1">
    <source>
        <dbReference type="EMBL" id="MFC6094604.1"/>
    </source>
</evidence>
<evidence type="ECO:0008006" key="3">
    <source>
        <dbReference type="Google" id="ProtNLM"/>
    </source>
</evidence>
<keyword evidence="2" id="KW-1185">Reference proteome</keyword>
<organism evidence="1 2">
    <name type="scientific">Saccharothrix lopnurensis</name>
    <dbReference type="NCBI Taxonomy" id="1670621"/>
    <lineage>
        <taxon>Bacteria</taxon>
        <taxon>Bacillati</taxon>
        <taxon>Actinomycetota</taxon>
        <taxon>Actinomycetes</taxon>
        <taxon>Pseudonocardiales</taxon>
        <taxon>Pseudonocardiaceae</taxon>
        <taxon>Saccharothrix</taxon>
    </lineage>
</organism>
<sequence length="82" mass="8608">MSEGVEAAVLAHPAVARLDDAFASYLPGRRVVGVRVEGRVGVAVVLRLGRPIPEVVDELRDRVRAVTGPAPVDVVVADLVDA</sequence>